<dbReference type="Gene3D" id="3.20.20.80">
    <property type="entry name" value="Glycosidases"/>
    <property type="match status" value="1"/>
</dbReference>
<dbReference type="EC" id="3.2.1.14" evidence="3"/>
<organism evidence="18 19">
    <name type="scientific">Penicillium desertorum</name>
    <dbReference type="NCBI Taxonomy" id="1303715"/>
    <lineage>
        <taxon>Eukaryota</taxon>
        <taxon>Fungi</taxon>
        <taxon>Dikarya</taxon>
        <taxon>Ascomycota</taxon>
        <taxon>Pezizomycotina</taxon>
        <taxon>Eurotiomycetes</taxon>
        <taxon>Eurotiomycetidae</taxon>
        <taxon>Eurotiales</taxon>
        <taxon>Aspergillaceae</taxon>
        <taxon>Penicillium</taxon>
    </lineage>
</organism>
<keyword evidence="8" id="KW-0119">Carbohydrate metabolism</keyword>
<gene>
    <name evidence="18" type="ORF">N7530_000116</name>
</gene>
<dbReference type="GO" id="GO:0006032">
    <property type="term" value="P:chitin catabolic process"/>
    <property type="evidence" value="ECO:0007669"/>
    <property type="project" value="UniProtKB-KW"/>
</dbReference>
<proteinExistence type="inferred from homology"/>
<feature type="domain" description="LysM" evidence="16">
    <location>
        <begin position="303"/>
        <end position="348"/>
    </location>
</feature>
<dbReference type="PROSITE" id="PS01095">
    <property type="entry name" value="GH18_1"/>
    <property type="match status" value="1"/>
</dbReference>
<keyword evidence="6" id="KW-0146">Chitin degradation</keyword>
<evidence type="ECO:0000256" key="12">
    <source>
        <dbReference type="RuleBase" id="RU000489"/>
    </source>
</evidence>
<evidence type="ECO:0000256" key="2">
    <source>
        <dbReference type="ARBA" id="ARBA00008682"/>
    </source>
</evidence>
<keyword evidence="14" id="KW-0732">Signal</keyword>
<evidence type="ECO:0000256" key="11">
    <source>
        <dbReference type="PROSITE-ProRule" id="PRU00261"/>
    </source>
</evidence>
<feature type="region of interest" description="Disordered" evidence="13">
    <location>
        <begin position="269"/>
        <end position="294"/>
    </location>
</feature>
<dbReference type="InterPro" id="IPR036861">
    <property type="entry name" value="Endochitinase-like_sf"/>
</dbReference>
<dbReference type="SMART" id="SM00270">
    <property type="entry name" value="ChtBD1"/>
    <property type="match status" value="1"/>
</dbReference>
<evidence type="ECO:0000256" key="6">
    <source>
        <dbReference type="ARBA" id="ARBA00023024"/>
    </source>
</evidence>
<dbReference type="PROSITE" id="PS50941">
    <property type="entry name" value="CHIT_BIND_I_2"/>
    <property type="match status" value="1"/>
</dbReference>
<feature type="domain" description="LysM" evidence="16">
    <location>
        <begin position="430"/>
        <end position="475"/>
    </location>
</feature>
<dbReference type="SUPFAM" id="SSF57016">
    <property type="entry name" value="Plant lectins/antimicrobial peptides"/>
    <property type="match status" value="1"/>
</dbReference>
<feature type="disulfide bond" evidence="11">
    <location>
        <begin position="617"/>
        <end position="621"/>
    </location>
</feature>
<dbReference type="InterPro" id="IPR018392">
    <property type="entry name" value="LysM"/>
</dbReference>
<keyword evidence="10" id="KW-0624">Polysaccharide degradation</keyword>
<dbReference type="InterPro" id="IPR053214">
    <property type="entry name" value="LysM12-like"/>
</dbReference>
<evidence type="ECO:0000259" key="16">
    <source>
        <dbReference type="PROSITE" id="PS51782"/>
    </source>
</evidence>
<dbReference type="InterPro" id="IPR029070">
    <property type="entry name" value="Chitinase_insertion_sf"/>
</dbReference>
<feature type="domain" description="LysM" evidence="16">
    <location>
        <begin position="366"/>
        <end position="411"/>
    </location>
</feature>
<protein>
    <recommendedName>
        <fullName evidence="3">chitinase</fullName>
        <ecNumber evidence="3">3.2.1.14</ecNumber>
    </recommendedName>
</protein>
<dbReference type="Pfam" id="PF00187">
    <property type="entry name" value="Chitin_bind_1"/>
    <property type="match status" value="1"/>
</dbReference>
<dbReference type="Pfam" id="PF00704">
    <property type="entry name" value="Glyco_hydro_18"/>
    <property type="match status" value="1"/>
</dbReference>
<evidence type="ECO:0000256" key="1">
    <source>
        <dbReference type="ARBA" id="ARBA00000822"/>
    </source>
</evidence>
<dbReference type="Gene3D" id="3.30.60.10">
    <property type="entry name" value="Endochitinase-like"/>
    <property type="match status" value="1"/>
</dbReference>
<dbReference type="CDD" id="cd00035">
    <property type="entry name" value="ChtBD1"/>
    <property type="match status" value="1"/>
</dbReference>
<evidence type="ECO:0000256" key="3">
    <source>
        <dbReference type="ARBA" id="ARBA00012729"/>
    </source>
</evidence>
<dbReference type="SUPFAM" id="SSF51445">
    <property type="entry name" value="(Trans)glycosidases"/>
    <property type="match status" value="1"/>
</dbReference>
<dbReference type="InterPro" id="IPR001223">
    <property type="entry name" value="Glyco_hydro18_cat"/>
</dbReference>
<keyword evidence="5 12" id="KW-0378">Hydrolase</keyword>
<comment type="caution">
    <text evidence="18">The sequence shown here is derived from an EMBL/GenBank/DDBJ whole genome shotgun (WGS) entry which is preliminary data.</text>
</comment>
<keyword evidence="11" id="KW-1015">Disulfide bond</keyword>
<dbReference type="OrthoDB" id="73875at2759"/>
<sequence length="1628" mass="177223">MASLLNGIAAGLLLSAAVVSGHGKSRLGASPSYQGFNNICPERCIVTGPNPSNWSTYQDINQLAKCDRSMFYGFNLYDDVDDKNSHHRIFACTTYGNDWSDDSRAHVLLPRPVTEHKVNYEIGWSSYSEGTESEYRSLIKQMRDYIARGHVSLSETAMLYAQLGGTSAGIYIGNSLQSKDISEVALESLIDDSHDFDGRRESLVMQLCGPHFDSQHVFGFMALSNGTFRNIQSAFESWSNAECLDFEHSTNFTASTQFTSPMLSSIKSGNTTASRIQASGPSPPTESSTSQMADSLSSRAGCRMKTVQSGDSCAAMASKCGISGADFLKHNPAQGFCSKLTPGQQVCCSSGTLQKRDKLSSRGECRTQTVQSGDSCATMATKCGIHGADILRYNPAQGFCSKLTPGQQVCCSSGSLQQKRDLLSSRDECRTEKVQQGDSCAAIATRCGISGADFTKYNSAKGFCSKLKPGQHVCCSSGTLPDFSPKPNKDGSCATTTVGDGESCSTIAAANSLTEKDIDGFNQKTWGWTGCKNIFKDSVICISKGSPPMPAEVPDAQCGPQVPGTRPPKDMDKLADLNPCPLNACCNTFGHCGTTAEFCTDTNTGAPGTAKAGTNGCISHCGTKIVKGNPPSEFRSVGYYEGYQFKRDCLYQDVTQVDHSKYTHLHFGFADISADYEISINDKSTNYQFHNFKYISGPKRIVGFGGWDFSTQESTYQIFRQGTSAANRKTLATNIANFVKEHNLDGVDIDWEYPSAPDIPGVPSGDKSEGTNFLAFLVILKNLLGDKSVSIAAPGSYWYLKGFPIAKISKVVDYIVFMTYDLHGQWDAGNPNAQPGCDDGSCLRSHVNMTETRESLSLITKAGVDSGKVVVGVSSYGRSFRMADADCDGPLCKFTGSRLSSNAEKADCTDTAGYISNAEINQLLKHNSSRVNKHYVDTHSNSNIMVYDDTNWVAYMSPEIRAQRTKMYESLGMGGTVNWATDLEQFNDAPDDFDDWHGLILQAKSGVITSLGAGSRSGNWTKLGCDNEYSRETPFWSSMTRWKQLDAAHAWSDLIADWKAYRSKDDSGKKQTFSQFMVYLLGGPSNAECGSIGEKSSCRQYHSCSELAATEKWGAAAELIWNSFVRINTRDAQMYVEFKDALVTDAALVIDNTLPHLENTFAPVPPPKSDSWLNTLLGLVALGVPMVGGKFFDDVLAGIPALAAKSATSKDHFKGVFNAILTGPVTIGINMKPSATPDDWTIEKQAEFSSYMGQSMKGWEVIFTQDLKDLFDGSDKSIERLTTMISDAGMLEGLKEDIPYPDKTKRKDMVDDNGLKSTKSERESVEDGFLTAFWAYSIPAVWQASGHHPFIIDTGRSCDDKDGDKYTKDLKSACYEKRLYQLADPDGKSHPCSKECGLPGGCSCPDSAFSSPNGVGKLDGKSWNGLKVDDIIIGSVKTYKQNGNENGGGRADPTDSGTFDALKQMDITTPGFMRLPVCSQTMARRSWENADKTDATRKKDGFPCNKDNGKSYCTTSKSTYIEETTSDSPLIDDCLVIVKNIEGTTGSWNRMIEIQYGIAHHGTCTFGIEGKGRHGNVNVDVGAQDIVDIIQYTSKHWGHGTGKMQGKGVMQCNGNIKQQELHWAIYKK</sequence>
<dbReference type="InterPro" id="IPR001579">
    <property type="entry name" value="Glyco_hydro_18_chit_AS"/>
</dbReference>
<dbReference type="SUPFAM" id="SSF54106">
    <property type="entry name" value="LysM domain"/>
    <property type="match status" value="3"/>
</dbReference>
<accession>A0A9W9X850</accession>
<dbReference type="GO" id="GO:0008843">
    <property type="term" value="F:endochitinase activity"/>
    <property type="evidence" value="ECO:0007669"/>
    <property type="project" value="UniProtKB-EC"/>
</dbReference>
<feature type="domain" description="GH18" evidence="17">
    <location>
        <begin position="634"/>
        <end position="1007"/>
    </location>
</feature>
<dbReference type="CDD" id="cd02878">
    <property type="entry name" value="GH18_zymocin_alpha"/>
    <property type="match status" value="1"/>
</dbReference>
<reference evidence="18" key="2">
    <citation type="journal article" date="2023" name="IMA Fungus">
        <title>Comparative genomic study of the Penicillium genus elucidates a diverse pangenome and 15 lateral gene transfer events.</title>
        <authorList>
            <person name="Petersen C."/>
            <person name="Sorensen T."/>
            <person name="Nielsen M.R."/>
            <person name="Sondergaard T.E."/>
            <person name="Sorensen J.L."/>
            <person name="Fitzpatrick D.A."/>
            <person name="Frisvad J.C."/>
            <person name="Nielsen K.L."/>
        </authorList>
    </citation>
    <scope>NUCLEOTIDE SEQUENCE</scope>
    <source>
        <strain evidence="18">IBT 17660</strain>
    </source>
</reference>
<dbReference type="PROSITE" id="PS51910">
    <property type="entry name" value="GH18_2"/>
    <property type="match status" value="1"/>
</dbReference>
<feature type="disulfide bond" evidence="11">
    <location>
        <begin position="585"/>
        <end position="599"/>
    </location>
</feature>
<feature type="domain" description="Chitin-binding type-1" evidence="15">
    <location>
        <begin position="555"/>
        <end position="623"/>
    </location>
</feature>
<keyword evidence="9 12" id="KW-0326">Glycosidase</keyword>
<comment type="catalytic activity">
    <reaction evidence="1">
        <text>Random endo-hydrolysis of N-acetyl-beta-D-glucosaminide (1-&gt;4)-beta-linkages in chitin and chitodextrins.</text>
        <dbReference type="EC" id="3.2.1.14"/>
    </reaction>
</comment>
<dbReference type="InterPro" id="IPR036779">
    <property type="entry name" value="LysM_dom_sf"/>
</dbReference>
<dbReference type="PROSITE" id="PS51782">
    <property type="entry name" value="LYSM"/>
    <property type="match status" value="3"/>
</dbReference>
<evidence type="ECO:0000256" key="5">
    <source>
        <dbReference type="ARBA" id="ARBA00022801"/>
    </source>
</evidence>
<feature type="signal peptide" evidence="14">
    <location>
        <begin position="1"/>
        <end position="23"/>
    </location>
</feature>
<dbReference type="InterPro" id="IPR001002">
    <property type="entry name" value="Chitin-bd_1"/>
</dbReference>
<keyword evidence="19" id="KW-1185">Reference proteome</keyword>
<evidence type="ECO:0000259" key="15">
    <source>
        <dbReference type="PROSITE" id="PS50941"/>
    </source>
</evidence>
<evidence type="ECO:0000256" key="9">
    <source>
        <dbReference type="ARBA" id="ARBA00023295"/>
    </source>
</evidence>
<dbReference type="InterPro" id="IPR017853">
    <property type="entry name" value="GH"/>
</dbReference>
<reference evidence="18" key="1">
    <citation type="submission" date="2022-12" db="EMBL/GenBank/DDBJ databases">
        <authorList>
            <person name="Petersen C."/>
        </authorList>
    </citation>
    <scope>NUCLEOTIDE SEQUENCE</scope>
    <source>
        <strain evidence="18">IBT 17660</strain>
    </source>
</reference>
<dbReference type="Gene3D" id="3.10.50.10">
    <property type="match status" value="1"/>
</dbReference>
<comment type="similarity">
    <text evidence="2">Belongs to the glycosyl hydrolase 18 family. Chitinase class V subfamily.</text>
</comment>
<dbReference type="SUPFAM" id="SSF54556">
    <property type="entry name" value="Chitinase insertion domain"/>
    <property type="match status" value="1"/>
</dbReference>
<keyword evidence="7" id="KW-0843">Virulence</keyword>
<evidence type="ECO:0000256" key="13">
    <source>
        <dbReference type="SAM" id="MobiDB-lite"/>
    </source>
</evidence>
<evidence type="ECO:0000256" key="4">
    <source>
        <dbReference type="ARBA" id="ARBA00022669"/>
    </source>
</evidence>
<dbReference type="EMBL" id="JAPWDO010000001">
    <property type="protein sequence ID" value="KAJ5485816.1"/>
    <property type="molecule type" value="Genomic_DNA"/>
</dbReference>
<evidence type="ECO:0000256" key="8">
    <source>
        <dbReference type="ARBA" id="ARBA00023277"/>
    </source>
</evidence>
<dbReference type="PANTHER" id="PTHR47700:SF1">
    <property type="entry name" value="CHITINASE"/>
    <property type="match status" value="1"/>
</dbReference>
<dbReference type="CDD" id="cd00118">
    <property type="entry name" value="LysM"/>
    <property type="match status" value="3"/>
</dbReference>
<evidence type="ECO:0000313" key="18">
    <source>
        <dbReference type="EMBL" id="KAJ5485816.1"/>
    </source>
</evidence>
<dbReference type="Proteomes" id="UP001147760">
    <property type="component" value="Unassembled WGS sequence"/>
</dbReference>
<dbReference type="GO" id="GO:0008061">
    <property type="term" value="F:chitin binding"/>
    <property type="evidence" value="ECO:0007669"/>
    <property type="project" value="UniProtKB-UniRule"/>
</dbReference>
<evidence type="ECO:0000256" key="14">
    <source>
        <dbReference type="SAM" id="SignalP"/>
    </source>
</evidence>
<name>A0A9W9X850_9EURO</name>
<dbReference type="Gene3D" id="3.10.350.10">
    <property type="entry name" value="LysM domain"/>
    <property type="match status" value="4"/>
</dbReference>
<dbReference type="Pfam" id="PF01476">
    <property type="entry name" value="LysM"/>
    <property type="match status" value="3"/>
</dbReference>
<evidence type="ECO:0000313" key="19">
    <source>
        <dbReference type="Proteomes" id="UP001147760"/>
    </source>
</evidence>
<dbReference type="InterPro" id="IPR011583">
    <property type="entry name" value="Chitinase_II/V-like_cat"/>
</dbReference>
<dbReference type="InterPro" id="IPR029226">
    <property type="entry name" value="Ecp2-like"/>
</dbReference>
<keyword evidence="4 11" id="KW-0147">Chitin-binding</keyword>
<evidence type="ECO:0000259" key="17">
    <source>
        <dbReference type="PROSITE" id="PS51910"/>
    </source>
</evidence>
<feature type="chain" id="PRO_5040759349" description="chitinase" evidence="14">
    <location>
        <begin position="24"/>
        <end position="1628"/>
    </location>
</feature>
<dbReference type="SMART" id="SM00257">
    <property type="entry name" value="LysM"/>
    <property type="match status" value="4"/>
</dbReference>
<dbReference type="GO" id="GO:0000272">
    <property type="term" value="P:polysaccharide catabolic process"/>
    <property type="evidence" value="ECO:0007669"/>
    <property type="project" value="UniProtKB-KW"/>
</dbReference>
<evidence type="ECO:0000256" key="10">
    <source>
        <dbReference type="ARBA" id="ARBA00023326"/>
    </source>
</evidence>
<dbReference type="Pfam" id="PF14856">
    <property type="entry name" value="Hce2"/>
    <property type="match status" value="1"/>
</dbReference>
<comment type="caution">
    <text evidence="11">Lacks conserved residue(s) required for the propagation of feature annotation.</text>
</comment>
<dbReference type="PANTHER" id="PTHR47700">
    <property type="entry name" value="V CHITINASE, PUTATIVE (AFU_ORTHOLOGUE AFUA_6G13720)-RELATED"/>
    <property type="match status" value="1"/>
</dbReference>
<dbReference type="SMART" id="SM00636">
    <property type="entry name" value="Glyco_18"/>
    <property type="match status" value="1"/>
</dbReference>
<feature type="disulfide bond" evidence="11">
    <location>
        <begin position="580"/>
        <end position="592"/>
    </location>
</feature>
<evidence type="ECO:0000256" key="7">
    <source>
        <dbReference type="ARBA" id="ARBA00023026"/>
    </source>
</evidence>